<feature type="region of interest" description="Disordered" evidence="6">
    <location>
        <begin position="126"/>
        <end position="179"/>
    </location>
</feature>
<dbReference type="GO" id="GO:0003735">
    <property type="term" value="F:structural constituent of ribosome"/>
    <property type="evidence" value="ECO:0007669"/>
    <property type="project" value="InterPro"/>
</dbReference>
<evidence type="ECO:0000313" key="8">
    <source>
        <dbReference type="Proteomes" id="UP000176299"/>
    </source>
</evidence>
<dbReference type="PANTHER" id="PTHR14413">
    <property type="entry name" value="RIBOSOMAL PROTEIN L17"/>
    <property type="match status" value="1"/>
</dbReference>
<keyword evidence="2 4" id="KW-0689">Ribosomal protein</keyword>
<dbReference type="GO" id="GO:0006412">
    <property type="term" value="P:translation"/>
    <property type="evidence" value="ECO:0007669"/>
    <property type="project" value="UniProtKB-UniRule"/>
</dbReference>
<evidence type="ECO:0000256" key="5">
    <source>
        <dbReference type="RuleBase" id="RU000660"/>
    </source>
</evidence>
<dbReference type="GO" id="GO:0022625">
    <property type="term" value="C:cytosolic large ribosomal subunit"/>
    <property type="evidence" value="ECO:0007669"/>
    <property type="project" value="TreeGrafter"/>
</dbReference>
<dbReference type="NCBIfam" id="TIGR00059">
    <property type="entry name" value="L17"/>
    <property type="match status" value="1"/>
</dbReference>
<sequence length="179" mass="20277">MVHRVSAKKLSRDSKQRNALLKSLAKEVVLHEKIITTLPRAKTVRPFLEKLVTRAKENTLVSRRYLVAKLGEERPVRKLLEIVGPVFKERLGGYTRITKLPPRVGDNAPMALLEFVENVSELAAKRKIEEKPSKKTKLEKKSGKKPTKPKRKEKTKNLEPAAKEKEGGKPVSEKSKAKK</sequence>
<accession>A0A1G1W2I8</accession>
<dbReference type="HAMAP" id="MF_01368">
    <property type="entry name" value="Ribosomal_bL17"/>
    <property type="match status" value="1"/>
</dbReference>
<reference evidence="7 8" key="1">
    <citation type="journal article" date="2016" name="Nat. Commun.">
        <title>Thousands of microbial genomes shed light on interconnected biogeochemical processes in an aquifer system.</title>
        <authorList>
            <person name="Anantharaman K."/>
            <person name="Brown C.T."/>
            <person name="Hug L.A."/>
            <person name="Sharon I."/>
            <person name="Castelle C.J."/>
            <person name="Probst A.J."/>
            <person name="Thomas B.C."/>
            <person name="Singh A."/>
            <person name="Wilkins M.J."/>
            <person name="Karaoz U."/>
            <person name="Brodie E.L."/>
            <person name="Williams K.H."/>
            <person name="Hubbard S.S."/>
            <person name="Banfield J.F."/>
        </authorList>
    </citation>
    <scope>NUCLEOTIDE SEQUENCE [LARGE SCALE GENOMIC DNA]</scope>
</reference>
<comment type="subunit">
    <text evidence="4">Part of the 50S ribosomal subunit. Contacts protein L32.</text>
</comment>
<dbReference type="Pfam" id="PF01196">
    <property type="entry name" value="Ribosomal_L17"/>
    <property type="match status" value="1"/>
</dbReference>
<evidence type="ECO:0000256" key="3">
    <source>
        <dbReference type="ARBA" id="ARBA00023274"/>
    </source>
</evidence>
<dbReference type="Proteomes" id="UP000176299">
    <property type="component" value="Unassembled WGS sequence"/>
</dbReference>
<dbReference type="EMBL" id="MHCN01000010">
    <property type="protein sequence ID" value="OGY21898.1"/>
    <property type="molecule type" value="Genomic_DNA"/>
</dbReference>
<dbReference type="InterPro" id="IPR047859">
    <property type="entry name" value="Ribosomal_bL17_CS"/>
</dbReference>
<name>A0A1G1W2I8_9BACT</name>
<evidence type="ECO:0000256" key="2">
    <source>
        <dbReference type="ARBA" id="ARBA00022980"/>
    </source>
</evidence>
<dbReference type="PROSITE" id="PS01167">
    <property type="entry name" value="RIBOSOMAL_L17"/>
    <property type="match status" value="1"/>
</dbReference>
<dbReference type="PANTHER" id="PTHR14413:SF16">
    <property type="entry name" value="LARGE RIBOSOMAL SUBUNIT PROTEIN BL17M"/>
    <property type="match status" value="1"/>
</dbReference>
<gene>
    <name evidence="4" type="primary">rplQ</name>
    <name evidence="7" type="ORF">A2113_01060</name>
</gene>
<dbReference type="InterPro" id="IPR000456">
    <property type="entry name" value="Ribosomal_bL17"/>
</dbReference>
<organism evidence="7 8">
    <name type="scientific">Candidatus Woykebacteria bacterium GWA1_44_8</name>
    <dbReference type="NCBI Taxonomy" id="1802591"/>
    <lineage>
        <taxon>Bacteria</taxon>
        <taxon>Candidatus Woykeibacteriota</taxon>
    </lineage>
</organism>
<evidence type="ECO:0000256" key="1">
    <source>
        <dbReference type="ARBA" id="ARBA00008777"/>
    </source>
</evidence>
<keyword evidence="3 4" id="KW-0687">Ribonucleoprotein</keyword>
<dbReference type="InterPro" id="IPR036373">
    <property type="entry name" value="Ribosomal_bL17_sf"/>
</dbReference>
<dbReference type="AlphaFoldDB" id="A0A1G1W2I8"/>
<comment type="similarity">
    <text evidence="1 4 5">Belongs to the bacterial ribosomal protein bL17 family.</text>
</comment>
<feature type="compositionally biased region" description="Basic residues" evidence="6">
    <location>
        <begin position="134"/>
        <end position="154"/>
    </location>
</feature>
<dbReference type="Gene3D" id="3.90.1030.10">
    <property type="entry name" value="Ribosomal protein L17"/>
    <property type="match status" value="1"/>
</dbReference>
<evidence type="ECO:0000313" key="7">
    <source>
        <dbReference type="EMBL" id="OGY21898.1"/>
    </source>
</evidence>
<dbReference type="STRING" id="1802591.A2113_01060"/>
<protein>
    <recommendedName>
        <fullName evidence="4">Large ribosomal subunit protein bL17</fullName>
    </recommendedName>
</protein>
<dbReference type="SUPFAM" id="SSF64263">
    <property type="entry name" value="Prokaryotic ribosomal protein L17"/>
    <property type="match status" value="1"/>
</dbReference>
<evidence type="ECO:0000256" key="6">
    <source>
        <dbReference type="SAM" id="MobiDB-lite"/>
    </source>
</evidence>
<comment type="caution">
    <text evidence="7">The sequence shown here is derived from an EMBL/GenBank/DDBJ whole genome shotgun (WGS) entry which is preliminary data.</text>
</comment>
<feature type="compositionally biased region" description="Basic and acidic residues" evidence="6">
    <location>
        <begin position="155"/>
        <end position="179"/>
    </location>
</feature>
<evidence type="ECO:0000256" key="4">
    <source>
        <dbReference type="HAMAP-Rule" id="MF_01368"/>
    </source>
</evidence>
<proteinExistence type="inferred from homology"/>